<sequence length="130" mass="13579">MASGAAAGTQGTRGVEGAPGADGGDLVAHADDLGLIGSDAYKLYDGFRRDGDHARAATFEAARALSADNFTSGAALMRLHDTWQSQYTTLRDACAQISNHLDHSTAQHAKDDARVRGSLTAVSVLSDYIN</sequence>
<dbReference type="AlphaFoldDB" id="A0A387HPT8"/>
<gene>
    <name evidence="2" type="ORF">DWB77_04757</name>
</gene>
<dbReference type="RefSeq" id="WP_216826865.1">
    <property type="nucleotide sequence ID" value="NZ_CP032698.1"/>
</dbReference>
<dbReference type="KEGG" id="shun:DWB77_04757"/>
<accession>A0A387HPT8</accession>
<evidence type="ECO:0000256" key="1">
    <source>
        <dbReference type="SAM" id="MobiDB-lite"/>
    </source>
</evidence>
<keyword evidence="3" id="KW-1185">Reference proteome</keyword>
<organism evidence="2 3">
    <name type="scientific">Streptomyces hundungensis</name>
    <dbReference type="NCBI Taxonomy" id="1077946"/>
    <lineage>
        <taxon>Bacteria</taxon>
        <taxon>Bacillati</taxon>
        <taxon>Actinomycetota</taxon>
        <taxon>Actinomycetes</taxon>
        <taxon>Kitasatosporales</taxon>
        <taxon>Streptomycetaceae</taxon>
        <taxon>Streptomyces</taxon>
    </lineage>
</organism>
<dbReference type="EMBL" id="CP032698">
    <property type="protein sequence ID" value="AYG82577.1"/>
    <property type="molecule type" value="Genomic_DNA"/>
</dbReference>
<feature type="region of interest" description="Disordered" evidence="1">
    <location>
        <begin position="1"/>
        <end position="20"/>
    </location>
</feature>
<proteinExistence type="predicted"/>
<evidence type="ECO:0008006" key="4">
    <source>
        <dbReference type="Google" id="ProtNLM"/>
    </source>
</evidence>
<evidence type="ECO:0000313" key="2">
    <source>
        <dbReference type="EMBL" id="AYG82577.1"/>
    </source>
</evidence>
<name>A0A387HPT8_9ACTN</name>
<dbReference type="Proteomes" id="UP000271554">
    <property type="component" value="Chromosome"/>
</dbReference>
<reference evidence="2 3" key="1">
    <citation type="submission" date="2018-10" db="EMBL/GenBank/DDBJ databases">
        <title>Relationship between Morphology and Antimicrobial Activity in Streptomyces.</title>
        <authorList>
            <person name="Kang H.J."/>
            <person name="Kim S.B."/>
        </authorList>
    </citation>
    <scope>NUCLEOTIDE SEQUENCE [LARGE SCALE GENOMIC DNA]</scope>
    <source>
        <strain evidence="2 3">BH38</strain>
    </source>
</reference>
<evidence type="ECO:0000313" key="3">
    <source>
        <dbReference type="Proteomes" id="UP000271554"/>
    </source>
</evidence>
<protein>
    <recommendedName>
        <fullName evidence="4">ESX-1 secretion-associated protein</fullName>
    </recommendedName>
</protein>